<reference evidence="1 2" key="1">
    <citation type="submission" date="2023-03" db="EMBL/GenBank/DDBJ databases">
        <title>High-quality genome of Scylla paramamosain provides insights in environmental adaptation.</title>
        <authorList>
            <person name="Zhang L."/>
        </authorList>
    </citation>
    <scope>NUCLEOTIDE SEQUENCE [LARGE SCALE GENOMIC DNA]</scope>
    <source>
        <strain evidence="1">LZ_2023a</strain>
        <tissue evidence="1">Muscle</tissue>
    </source>
</reference>
<keyword evidence="2" id="KW-1185">Reference proteome</keyword>
<sequence length="262" mass="29299">MGLRHEQDTDAILIPAEMIGRVNKGIKVNLKSHFNRIHPGKANQVNKACMANIGTGSYNRNQYGQSADACNRCRLWSPSSRGMVHTLNPSKEVPSGRTLGRILKIYEEMKESLTSCHGEEVYHLLAIAFHPKFCLKWMGAFGFEFDERRWSSYRILPCSISSSSKDMEMEDYFTSICDEEVNKVQGCSNCEGMAAGQKGTESLVDPAFNSEEVFINLFLRYNTAMPSSAMVECLFSLGKDIIRAKRSSLSLSLMKTSTCSCL</sequence>
<proteinExistence type="predicted"/>
<accession>A0AAW0TVE9</accession>
<evidence type="ECO:0000313" key="2">
    <source>
        <dbReference type="Proteomes" id="UP001487740"/>
    </source>
</evidence>
<gene>
    <name evidence="1" type="ORF">O3P69_017291</name>
</gene>
<evidence type="ECO:0008006" key="3">
    <source>
        <dbReference type="Google" id="ProtNLM"/>
    </source>
</evidence>
<organism evidence="1 2">
    <name type="scientific">Scylla paramamosain</name>
    <name type="common">Mud crab</name>
    <dbReference type="NCBI Taxonomy" id="85552"/>
    <lineage>
        <taxon>Eukaryota</taxon>
        <taxon>Metazoa</taxon>
        <taxon>Ecdysozoa</taxon>
        <taxon>Arthropoda</taxon>
        <taxon>Crustacea</taxon>
        <taxon>Multicrustacea</taxon>
        <taxon>Malacostraca</taxon>
        <taxon>Eumalacostraca</taxon>
        <taxon>Eucarida</taxon>
        <taxon>Decapoda</taxon>
        <taxon>Pleocyemata</taxon>
        <taxon>Brachyura</taxon>
        <taxon>Eubrachyura</taxon>
        <taxon>Portunoidea</taxon>
        <taxon>Portunidae</taxon>
        <taxon>Portuninae</taxon>
        <taxon>Scylla</taxon>
    </lineage>
</organism>
<comment type="caution">
    <text evidence="1">The sequence shown here is derived from an EMBL/GenBank/DDBJ whole genome shotgun (WGS) entry which is preliminary data.</text>
</comment>
<dbReference type="Proteomes" id="UP001487740">
    <property type="component" value="Unassembled WGS sequence"/>
</dbReference>
<name>A0AAW0TVE9_SCYPA</name>
<protein>
    <recommendedName>
        <fullName evidence="3">HAT C-terminal dimerisation domain-containing protein</fullName>
    </recommendedName>
</protein>
<dbReference type="EMBL" id="JARAKH010000024">
    <property type="protein sequence ID" value="KAK8391662.1"/>
    <property type="molecule type" value="Genomic_DNA"/>
</dbReference>
<evidence type="ECO:0000313" key="1">
    <source>
        <dbReference type="EMBL" id="KAK8391662.1"/>
    </source>
</evidence>
<dbReference type="AlphaFoldDB" id="A0AAW0TVE9"/>